<dbReference type="RefSeq" id="WP_141610299.1">
    <property type="nucleotide sequence ID" value="NZ_VIGC02000013.1"/>
</dbReference>
<dbReference type="InterPro" id="IPR029044">
    <property type="entry name" value="Nucleotide-diphossugar_trans"/>
</dbReference>
<protein>
    <submittedName>
        <fullName evidence="2">Glycosyltransferase</fullName>
    </submittedName>
</protein>
<dbReference type="EMBL" id="VIGC01000013">
    <property type="protein sequence ID" value="TQE95480.1"/>
    <property type="molecule type" value="Genomic_DNA"/>
</dbReference>
<reference evidence="2 3" key="1">
    <citation type="submission" date="2019-06" db="EMBL/GenBank/DDBJ databases">
        <title>Genome sequence of Litorilinea aerophila BAA-2444.</title>
        <authorList>
            <person name="Maclea K.S."/>
            <person name="Maurais E.G."/>
            <person name="Iannazzi L.C."/>
        </authorList>
    </citation>
    <scope>NUCLEOTIDE SEQUENCE [LARGE SCALE GENOMIC DNA]</scope>
    <source>
        <strain evidence="2 3">ATCC BAA-2444</strain>
    </source>
</reference>
<dbReference type="PANTHER" id="PTHR43685:SF2">
    <property type="entry name" value="GLYCOSYLTRANSFERASE 2-LIKE DOMAIN-CONTAINING PROTEIN"/>
    <property type="match status" value="1"/>
</dbReference>
<dbReference type="OrthoDB" id="150056at2"/>
<organism evidence="2 3">
    <name type="scientific">Litorilinea aerophila</name>
    <dbReference type="NCBI Taxonomy" id="1204385"/>
    <lineage>
        <taxon>Bacteria</taxon>
        <taxon>Bacillati</taxon>
        <taxon>Chloroflexota</taxon>
        <taxon>Caldilineae</taxon>
        <taxon>Caldilineales</taxon>
        <taxon>Caldilineaceae</taxon>
        <taxon>Litorilinea</taxon>
    </lineage>
</organism>
<dbReference type="PANTHER" id="PTHR43685">
    <property type="entry name" value="GLYCOSYLTRANSFERASE"/>
    <property type="match status" value="1"/>
</dbReference>
<dbReference type="Proteomes" id="UP000317371">
    <property type="component" value="Unassembled WGS sequence"/>
</dbReference>
<dbReference type="InterPro" id="IPR001173">
    <property type="entry name" value="Glyco_trans_2-like"/>
</dbReference>
<keyword evidence="2" id="KW-0808">Transferase</keyword>
<dbReference type="InterPro" id="IPR050834">
    <property type="entry name" value="Glycosyltransf_2"/>
</dbReference>
<evidence type="ECO:0000259" key="1">
    <source>
        <dbReference type="Pfam" id="PF00535"/>
    </source>
</evidence>
<proteinExistence type="predicted"/>
<name>A0A540VFE0_9CHLR</name>
<evidence type="ECO:0000313" key="3">
    <source>
        <dbReference type="Proteomes" id="UP000317371"/>
    </source>
</evidence>
<dbReference type="AlphaFoldDB" id="A0A540VFE0"/>
<evidence type="ECO:0000313" key="2">
    <source>
        <dbReference type="EMBL" id="TQE95480.1"/>
    </source>
</evidence>
<comment type="caution">
    <text evidence="2">The sequence shown here is derived from an EMBL/GenBank/DDBJ whole genome shotgun (WGS) entry which is preliminary data.</text>
</comment>
<dbReference type="InParanoid" id="A0A540VFE0"/>
<feature type="domain" description="Glycosyltransferase 2-like" evidence="1">
    <location>
        <begin position="5"/>
        <end position="115"/>
    </location>
</feature>
<dbReference type="GO" id="GO:0016740">
    <property type="term" value="F:transferase activity"/>
    <property type="evidence" value="ECO:0007669"/>
    <property type="project" value="UniProtKB-KW"/>
</dbReference>
<dbReference type="Gene3D" id="3.90.550.10">
    <property type="entry name" value="Spore Coat Polysaccharide Biosynthesis Protein SpsA, Chain A"/>
    <property type="match status" value="1"/>
</dbReference>
<dbReference type="FunCoup" id="A0A540VFE0">
    <property type="interactions" value="4"/>
</dbReference>
<dbReference type="Pfam" id="PF00535">
    <property type="entry name" value="Glycos_transf_2"/>
    <property type="match status" value="1"/>
</dbReference>
<accession>A0A540VFE0</accession>
<sequence length="383" mass="43746">MPTVSVIIPAYNQARYLGAAIRSVLEQSHQDFELIVVDDGSTDETASVCGQFDDARIRYLYQDNAGLSAARNTGLHCCQGAYITFLDADDLFLPDKLRLLLDRMEADPALGLVAGQAIPIDEDGCQIGKVFDQAPPADASRWLLANPLHVGSVLLRREWQERVGFFDESLRSYEDWDYWLRLALAGCPMGWVDQPVSLYRFHTRQMTRNGEQMTQATFAVLDKVFSRPDLPPAWQERRSEAYASAHLRAAAQAYLAQDFARAQQAMADAVRSNPRLLEHDARELARRVAAWADSPKISRPLDFLESIYTHLPPELAPLARRRNRDLARAALQKVFEARRRGDVETERHYLMWVLRYQPSWLWNRGVLALALRHGWRALRMERI</sequence>
<dbReference type="SUPFAM" id="SSF53448">
    <property type="entry name" value="Nucleotide-diphospho-sugar transferases"/>
    <property type="match status" value="1"/>
</dbReference>
<gene>
    <name evidence="2" type="ORF">FKZ61_11600</name>
</gene>
<keyword evidence="3" id="KW-1185">Reference proteome</keyword>